<dbReference type="CDD" id="cd07377">
    <property type="entry name" value="WHTH_GntR"/>
    <property type="match status" value="1"/>
</dbReference>
<evidence type="ECO:0000256" key="3">
    <source>
        <dbReference type="ARBA" id="ARBA00023163"/>
    </source>
</evidence>
<dbReference type="Pfam" id="PF00392">
    <property type="entry name" value="GntR"/>
    <property type="match status" value="1"/>
</dbReference>
<dbReference type="Gene3D" id="1.10.10.10">
    <property type="entry name" value="Winged helix-like DNA-binding domain superfamily/Winged helix DNA-binding domain"/>
    <property type="match status" value="1"/>
</dbReference>
<organism evidence="5 6">
    <name type="scientific">Gimibacter soli</name>
    <dbReference type="NCBI Taxonomy" id="3024400"/>
    <lineage>
        <taxon>Bacteria</taxon>
        <taxon>Pseudomonadati</taxon>
        <taxon>Pseudomonadota</taxon>
        <taxon>Alphaproteobacteria</taxon>
        <taxon>Kordiimonadales</taxon>
        <taxon>Temperatibacteraceae</taxon>
        <taxon>Gimibacter</taxon>
    </lineage>
</organism>
<dbReference type="InterPro" id="IPR036388">
    <property type="entry name" value="WH-like_DNA-bd_sf"/>
</dbReference>
<dbReference type="Gene3D" id="1.20.120.530">
    <property type="entry name" value="GntR ligand-binding domain-like"/>
    <property type="match status" value="1"/>
</dbReference>
<dbReference type="SMART" id="SM00345">
    <property type="entry name" value="HTH_GNTR"/>
    <property type="match status" value="1"/>
</dbReference>
<dbReference type="Proteomes" id="UP001217500">
    <property type="component" value="Chromosome"/>
</dbReference>
<evidence type="ECO:0000259" key="4">
    <source>
        <dbReference type="PROSITE" id="PS50949"/>
    </source>
</evidence>
<dbReference type="Pfam" id="PF07729">
    <property type="entry name" value="FCD"/>
    <property type="match status" value="1"/>
</dbReference>
<evidence type="ECO:0000256" key="1">
    <source>
        <dbReference type="ARBA" id="ARBA00023015"/>
    </source>
</evidence>
<dbReference type="KEGG" id="gso:PH603_11985"/>
<dbReference type="SUPFAM" id="SSF48008">
    <property type="entry name" value="GntR ligand-binding domain-like"/>
    <property type="match status" value="1"/>
</dbReference>
<name>A0AAE9XSI8_9PROT</name>
<dbReference type="PROSITE" id="PS50949">
    <property type="entry name" value="HTH_GNTR"/>
    <property type="match status" value="1"/>
</dbReference>
<dbReference type="SUPFAM" id="SSF46785">
    <property type="entry name" value="Winged helix' DNA-binding domain"/>
    <property type="match status" value="1"/>
</dbReference>
<dbReference type="PANTHER" id="PTHR43537:SF24">
    <property type="entry name" value="GLUCONATE OPERON TRANSCRIPTIONAL REPRESSOR"/>
    <property type="match status" value="1"/>
</dbReference>
<dbReference type="InterPro" id="IPR036390">
    <property type="entry name" value="WH_DNA-bd_sf"/>
</dbReference>
<dbReference type="InterPro" id="IPR000524">
    <property type="entry name" value="Tscrpt_reg_HTH_GntR"/>
</dbReference>
<dbReference type="SMART" id="SM00895">
    <property type="entry name" value="FCD"/>
    <property type="match status" value="1"/>
</dbReference>
<proteinExistence type="predicted"/>
<dbReference type="InterPro" id="IPR008920">
    <property type="entry name" value="TF_FadR/GntR_C"/>
</dbReference>
<keyword evidence="2" id="KW-0238">DNA-binding</keyword>
<accession>A0AAE9XSI8</accession>
<feature type="domain" description="HTH gntR-type" evidence="4">
    <location>
        <begin position="2"/>
        <end position="69"/>
    </location>
</feature>
<evidence type="ECO:0000313" key="5">
    <source>
        <dbReference type="EMBL" id="WCL53255.1"/>
    </source>
</evidence>
<reference evidence="5" key="1">
    <citation type="submission" date="2023-01" db="EMBL/GenBank/DDBJ databases">
        <title>The genome sequence of Kordiimonadaceae bacterium 6D33.</title>
        <authorList>
            <person name="Liu Y."/>
        </authorList>
    </citation>
    <scope>NUCLEOTIDE SEQUENCE</scope>
    <source>
        <strain evidence="5">6D33</strain>
    </source>
</reference>
<dbReference type="EMBL" id="CP116805">
    <property type="protein sequence ID" value="WCL53255.1"/>
    <property type="molecule type" value="Genomic_DNA"/>
</dbReference>
<dbReference type="GO" id="GO:0003700">
    <property type="term" value="F:DNA-binding transcription factor activity"/>
    <property type="evidence" value="ECO:0007669"/>
    <property type="project" value="InterPro"/>
</dbReference>
<keyword evidence="3" id="KW-0804">Transcription</keyword>
<keyword evidence="6" id="KW-1185">Reference proteome</keyword>
<dbReference type="RefSeq" id="WP_289502767.1">
    <property type="nucleotide sequence ID" value="NZ_CP116805.1"/>
</dbReference>
<sequence length="218" mass="24747">MSKATEKAYETIRAAILSGRYAPGAHLKEEELVGLCGVSRTPVRDALRRLAADRYVVARRNQGTYVNEWSLDDIACIFEMRALLEGYAAERAATRITPDQLARVDKAWRDIEDVLAKDKLDIPEFLRANRVFHTTIIEAACNRQLRETIDQLVQPPIVNRTAMTYSRQDLRQSNDHHGLILSALKTGDAVTACTAMRQHLLTSYQNFLRNYDRSLGQE</sequence>
<protein>
    <submittedName>
        <fullName evidence="5">GntR family transcriptional regulator</fullName>
    </submittedName>
</protein>
<evidence type="ECO:0000313" key="6">
    <source>
        <dbReference type="Proteomes" id="UP001217500"/>
    </source>
</evidence>
<gene>
    <name evidence="5" type="ORF">PH603_11985</name>
</gene>
<dbReference type="GO" id="GO:0003677">
    <property type="term" value="F:DNA binding"/>
    <property type="evidence" value="ECO:0007669"/>
    <property type="project" value="UniProtKB-KW"/>
</dbReference>
<dbReference type="InterPro" id="IPR011711">
    <property type="entry name" value="GntR_C"/>
</dbReference>
<dbReference type="AlphaFoldDB" id="A0AAE9XSI8"/>
<keyword evidence="1" id="KW-0805">Transcription regulation</keyword>
<evidence type="ECO:0000256" key="2">
    <source>
        <dbReference type="ARBA" id="ARBA00023125"/>
    </source>
</evidence>
<dbReference type="PANTHER" id="PTHR43537">
    <property type="entry name" value="TRANSCRIPTIONAL REGULATOR, GNTR FAMILY"/>
    <property type="match status" value="1"/>
</dbReference>